<dbReference type="InterPro" id="IPR050087">
    <property type="entry name" value="AON_synthase_class-II"/>
</dbReference>
<evidence type="ECO:0000256" key="6">
    <source>
        <dbReference type="ARBA" id="ARBA00022679"/>
    </source>
</evidence>
<proteinExistence type="inferred from homology"/>
<comment type="similarity">
    <text evidence="3">Belongs to the class-II pyridoxal-phosphate-dependent aminotransferase family. BioF subfamily.</text>
</comment>
<dbReference type="RefSeq" id="WP_153712946.1">
    <property type="nucleotide sequence ID" value="NZ_CP045871.1"/>
</dbReference>
<comment type="pathway">
    <text evidence="2">Cofactor biosynthesis; biotin biosynthesis.</text>
</comment>
<dbReference type="SUPFAM" id="SSF53383">
    <property type="entry name" value="PLP-dependent transferases"/>
    <property type="match status" value="1"/>
</dbReference>
<keyword evidence="14" id="KW-0032">Aminotransferase</keyword>
<comment type="subunit">
    <text evidence="4">Homodimer.</text>
</comment>
<dbReference type="GO" id="GO:0008483">
    <property type="term" value="F:transaminase activity"/>
    <property type="evidence" value="ECO:0007669"/>
    <property type="project" value="UniProtKB-KW"/>
</dbReference>
<accession>A0A5Q2QB06</accession>
<evidence type="ECO:0000256" key="3">
    <source>
        <dbReference type="ARBA" id="ARBA00010008"/>
    </source>
</evidence>
<keyword evidence="15" id="KW-1185">Reference proteome</keyword>
<evidence type="ECO:0000313" key="14">
    <source>
        <dbReference type="EMBL" id="QGG79442.1"/>
    </source>
</evidence>
<evidence type="ECO:0000256" key="12">
    <source>
        <dbReference type="RuleBase" id="RU003693"/>
    </source>
</evidence>
<evidence type="ECO:0000256" key="4">
    <source>
        <dbReference type="ARBA" id="ARBA00011738"/>
    </source>
</evidence>
<comment type="cofactor">
    <cofactor evidence="1 12">
        <name>pyridoxal 5'-phosphate</name>
        <dbReference type="ChEBI" id="CHEBI:597326"/>
    </cofactor>
</comment>
<protein>
    <recommendedName>
        <fullName evidence="5">8-amino-7-oxononanoate synthase</fullName>
        <ecNumber evidence="5">2.3.1.47</ecNumber>
    </recommendedName>
    <alternativeName>
        <fullName evidence="9">7-keto-8-amino-pelargonic acid synthase</fullName>
    </alternativeName>
    <alternativeName>
        <fullName evidence="10">8-amino-7-ketopelargonate synthase</fullName>
    </alternativeName>
</protein>
<dbReference type="PANTHER" id="PTHR13693">
    <property type="entry name" value="CLASS II AMINOTRANSFERASE/8-AMINO-7-OXONONANOATE SYNTHASE"/>
    <property type="match status" value="1"/>
</dbReference>
<keyword evidence="7" id="KW-0093">Biotin biosynthesis</keyword>
<evidence type="ECO:0000313" key="15">
    <source>
        <dbReference type="Proteomes" id="UP000388235"/>
    </source>
</evidence>
<reference evidence="14 15" key="1">
    <citation type="submission" date="2019-11" db="EMBL/GenBank/DDBJ databases">
        <authorList>
            <person name="Khan S.A."/>
            <person name="Jeon C.O."/>
            <person name="Chun B.H."/>
        </authorList>
    </citation>
    <scope>NUCLEOTIDE SEQUENCE [LARGE SCALE GENOMIC DNA]</scope>
    <source>
        <strain evidence="14 15">IMCC 1097</strain>
    </source>
</reference>
<keyword evidence="6 14" id="KW-0808">Transferase</keyword>
<dbReference type="Pfam" id="PF00155">
    <property type="entry name" value="Aminotran_1_2"/>
    <property type="match status" value="1"/>
</dbReference>
<evidence type="ECO:0000256" key="11">
    <source>
        <dbReference type="ARBA" id="ARBA00047715"/>
    </source>
</evidence>
<keyword evidence="8 12" id="KW-0663">Pyridoxal phosphate</keyword>
<name>A0A5Q2QB06_9GAMM</name>
<dbReference type="InterPro" id="IPR001917">
    <property type="entry name" value="Aminotrans_II_pyridoxalP_BS"/>
</dbReference>
<evidence type="ECO:0000256" key="1">
    <source>
        <dbReference type="ARBA" id="ARBA00001933"/>
    </source>
</evidence>
<evidence type="ECO:0000256" key="2">
    <source>
        <dbReference type="ARBA" id="ARBA00004746"/>
    </source>
</evidence>
<evidence type="ECO:0000256" key="7">
    <source>
        <dbReference type="ARBA" id="ARBA00022756"/>
    </source>
</evidence>
<dbReference type="KEGG" id="llp:GH975_02205"/>
<dbReference type="Gene3D" id="3.90.1150.10">
    <property type="entry name" value="Aspartate Aminotransferase, domain 1"/>
    <property type="match status" value="1"/>
</dbReference>
<dbReference type="EC" id="2.3.1.47" evidence="5"/>
<evidence type="ECO:0000256" key="5">
    <source>
        <dbReference type="ARBA" id="ARBA00013187"/>
    </source>
</evidence>
<dbReference type="OrthoDB" id="9807157at2"/>
<feature type="domain" description="Aminotransferase class I/classII large" evidence="13">
    <location>
        <begin position="41"/>
        <end position="374"/>
    </location>
</feature>
<dbReference type="AlphaFoldDB" id="A0A5Q2QB06"/>
<dbReference type="EMBL" id="CP045871">
    <property type="protein sequence ID" value="QGG79442.1"/>
    <property type="molecule type" value="Genomic_DNA"/>
</dbReference>
<dbReference type="InterPro" id="IPR015422">
    <property type="entry name" value="PyrdxlP-dep_Trfase_small"/>
</dbReference>
<evidence type="ECO:0000256" key="9">
    <source>
        <dbReference type="ARBA" id="ARBA00032610"/>
    </source>
</evidence>
<dbReference type="GO" id="GO:0008710">
    <property type="term" value="F:8-amino-7-oxononanoate synthase activity"/>
    <property type="evidence" value="ECO:0007669"/>
    <property type="project" value="UniProtKB-EC"/>
</dbReference>
<dbReference type="GO" id="GO:0030170">
    <property type="term" value="F:pyridoxal phosphate binding"/>
    <property type="evidence" value="ECO:0007669"/>
    <property type="project" value="InterPro"/>
</dbReference>
<dbReference type="GO" id="GO:0009102">
    <property type="term" value="P:biotin biosynthetic process"/>
    <property type="evidence" value="ECO:0007669"/>
    <property type="project" value="UniProtKB-KW"/>
</dbReference>
<gene>
    <name evidence="14" type="ORF">GH975_02205</name>
</gene>
<dbReference type="InterPro" id="IPR015424">
    <property type="entry name" value="PyrdxlP-dep_Trfase"/>
</dbReference>
<organism evidence="14 15">
    <name type="scientific">Litorivicinus lipolyticus</name>
    <dbReference type="NCBI Taxonomy" id="418701"/>
    <lineage>
        <taxon>Bacteria</taxon>
        <taxon>Pseudomonadati</taxon>
        <taxon>Pseudomonadota</taxon>
        <taxon>Gammaproteobacteria</taxon>
        <taxon>Oceanospirillales</taxon>
        <taxon>Litorivicinaceae</taxon>
        <taxon>Litorivicinus</taxon>
    </lineage>
</organism>
<dbReference type="InterPro" id="IPR015421">
    <property type="entry name" value="PyrdxlP-dep_Trfase_major"/>
</dbReference>
<evidence type="ECO:0000259" key="13">
    <source>
        <dbReference type="Pfam" id="PF00155"/>
    </source>
</evidence>
<dbReference type="InterPro" id="IPR004839">
    <property type="entry name" value="Aminotransferase_I/II_large"/>
</dbReference>
<dbReference type="Gene3D" id="3.40.640.10">
    <property type="entry name" value="Type I PLP-dependent aspartate aminotransferase-like (Major domain)"/>
    <property type="match status" value="1"/>
</dbReference>
<dbReference type="PANTHER" id="PTHR13693:SF100">
    <property type="entry name" value="8-AMINO-7-OXONONANOATE SYNTHASE"/>
    <property type="match status" value="1"/>
</dbReference>
<dbReference type="PROSITE" id="PS00599">
    <property type="entry name" value="AA_TRANSFER_CLASS_2"/>
    <property type="match status" value="1"/>
</dbReference>
<comment type="catalytic activity">
    <reaction evidence="11">
        <text>6-carboxyhexanoyl-[ACP] + L-alanine + H(+) = (8S)-8-amino-7-oxononanoate + holo-[ACP] + CO2</text>
        <dbReference type="Rhea" id="RHEA:42288"/>
        <dbReference type="Rhea" id="RHEA-COMP:9685"/>
        <dbReference type="Rhea" id="RHEA-COMP:9955"/>
        <dbReference type="ChEBI" id="CHEBI:15378"/>
        <dbReference type="ChEBI" id="CHEBI:16526"/>
        <dbReference type="ChEBI" id="CHEBI:57972"/>
        <dbReference type="ChEBI" id="CHEBI:64479"/>
        <dbReference type="ChEBI" id="CHEBI:78846"/>
        <dbReference type="ChEBI" id="CHEBI:149468"/>
        <dbReference type="EC" id="2.3.1.47"/>
    </reaction>
</comment>
<evidence type="ECO:0000256" key="8">
    <source>
        <dbReference type="ARBA" id="ARBA00022898"/>
    </source>
</evidence>
<sequence>MSWAEHLGLRMAQAQQQSLLRSHTRLATPQRVDTQINGHSVLNFSSNDYLGWASDEFTIQALKRGADRYGVGSGASHWVVGHSGAHDDLETAVADWLGVEAVALFCTGYLANLGVISALADADTLIHQDRLNHASLLQAGTLAGQSRRFGHADVDQLRRRLARGHDRRQWVVSDGVFSMDGDVAPVQAYVDAAGAAGALCLIDDAHGLGVLGDQGRGSTHGCNPDLIMGTLGKALGCGGAFIAGAGWLVDAIRQFSKPYTYTTAMSPALAYAAAENIRRLRTQPHHQAKLRSNIDYFRAQAIARGVDLMTSDSAIQPWLLGSNERALAASERLKSAGLWVSAIRPPTVPAGTARLRIALSAAHTQSQLDQLCDGLVTCIPG</sequence>
<dbReference type="Proteomes" id="UP000388235">
    <property type="component" value="Chromosome"/>
</dbReference>
<evidence type="ECO:0000256" key="10">
    <source>
        <dbReference type="ARBA" id="ARBA00033381"/>
    </source>
</evidence>